<sequence>MGVAEDVKSGNFSLYAQLTGLTSSVFLLLFAIISLTNKTLYRILAIIIAALVIFLEIPLIARLLPKSDALESVFGGLKKLWWRFVIYLAFSALMWLGVTKGAKTLGVGAFLLTLTCFFYLIAGLRKQDPITAGFTGGTGAV</sequence>
<gene>
    <name evidence="2" type="ORF">BB561_001718</name>
</gene>
<dbReference type="OrthoDB" id="5591789at2759"/>
<dbReference type="SMART" id="SM01077">
    <property type="entry name" value="Cg6151-P"/>
    <property type="match status" value="1"/>
</dbReference>
<protein>
    <recommendedName>
        <fullName evidence="4">Golgi apparatus membrane protein TVP18</fullName>
    </recommendedName>
</protein>
<dbReference type="GO" id="GO:0016020">
    <property type="term" value="C:membrane"/>
    <property type="evidence" value="ECO:0007669"/>
    <property type="project" value="InterPro"/>
</dbReference>
<dbReference type="Pfam" id="PF10233">
    <property type="entry name" value="Cg6151-P"/>
    <property type="match status" value="1"/>
</dbReference>
<evidence type="ECO:0008006" key="4">
    <source>
        <dbReference type="Google" id="ProtNLM"/>
    </source>
</evidence>
<proteinExistence type="predicted"/>
<organism evidence="2 3">
    <name type="scientific">Smittium simulii</name>
    <dbReference type="NCBI Taxonomy" id="133385"/>
    <lineage>
        <taxon>Eukaryota</taxon>
        <taxon>Fungi</taxon>
        <taxon>Fungi incertae sedis</taxon>
        <taxon>Zoopagomycota</taxon>
        <taxon>Kickxellomycotina</taxon>
        <taxon>Harpellomycetes</taxon>
        <taxon>Harpellales</taxon>
        <taxon>Legeriomycetaceae</taxon>
        <taxon>Smittium</taxon>
    </lineage>
</organism>
<keyword evidence="1" id="KW-1133">Transmembrane helix</keyword>
<keyword evidence="1" id="KW-0812">Transmembrane</keyword>
<feature type="transmembrane region" description="Helical" evidence="1">
    <location>
        <begin position="12"/>
        <end position="33"/>
    </location>
</feature>
<dbReference type="InterPro" id="IPR019365">
    <property type="entry name" value="TVP18/Ca-channel_flower"/>
</dbReference>
<keyword evidence="1" id="KW-0472">Membrane</keyword>
<feature type="transmembrane region" description="Helical" evidence="1">
    <location>
        <begin position="105"/>
        <end position="124"/>
    </location>
</feature>
<dbReference type="AlphaFoldDB" id="A0A2T9YTA3"/>
<reference evidence="2 3" key="1">
    <citation type="journal article" date="2018" name="MBio">
        <title>Comparative Genomics Reveals the Core Gene Toolbox for the Fungus-Insect Symbiosis.</title>
        <authorList>
            <person name="Wang Y."/>
            <person name="Stata M."/>
            <person name="Wang W."/>
            <person name="Stajich J.E."/>
            <person name="White M.M."/>
            <person name="Moncalvo J.M."/>
        </authorList>
    </citation>
    <scope>NUCLEOTIDE SEQUENCE [LARGE SCALE GENOMIC DNA]</scope>
    <source>
        <strain evidence="2 3">SWE-8-4</strain>
    </source>
</reference>
<evidence type="ECO:0000313" key="2">
    <source>
        <dbReference type="EMBL" id="PVU95573.1"/>
    </source>
</evidence>
<comment type="caution">
    <text evidence="2">The sequence shown here is derived from an EMBL/GenBank/DDBJ whole genome shotgun (WGS) entry which is preliminary data.</text>
</comment>
<evidence type="ECO:0000313" key="3">
    <source>
        <dbReference type="Proteomes" id="UP000245383"/>
    </source>
</evidence>
<name>A0A2T9YTA3_9FUNG</name>
<dbReference type="STRING" id="133385.A0A2T9YTA3"/>
<keyword evidence="3" id="KW-1185">Reference proteome</keyword>
<evidence type="ECO:0000256" key="1">
    <source>
        <dbReference type="SAM" id="Phobius"/>
    </source>
</evidence>
<feature type="transmembrane region" description="Helical" evidence="1">
    <location>
        <begin position="40"/>
        <end position="60"/>
    </location>
</feature>
<dbReference type="Proteomes" id="UP000245383">
    <property type="component" value="Unassembled WGS sequence"/>
</dbReference>
<feature type="transmembrane region" description="Helical" evidence="1">
    <location>
        <begin position="80"/>
        <end position="98"/>
    </location>
</feature>
<dbReference type="EMBL" id="MBFR01000052">
    <property type="protein sequence ID" value="PVU95573.1"/>
    <property type="molecule type" value="Genomic_DNA"/>
</dbReference>
<accession>A0A2T9YTA3</accession>